<sequence length="92" mass="8892">MKATRLLPALAVTAALALAPGLALADPGNGKGNGITGNPSVPPGQSRKDVAVPQSQPQPKAGLDLLPLGLAGLLLVGGGGAAVVMAGQSRRP</sequence>
<feature type="signal peptide" evidence="3">
    <location>
        <begin position="1"/>
        <end position="25"/>
    </location>
</feature>
<proteinExistence type="predicted"/>
<dbReference type="RefSeq" id="WP_189158914.1">
    <property type="nucleotide sequence ID" value="NZ_BMNC01000013.1"/>
</dbReference>
<reference evidence="5" key="1">
    <citation type="journal article" date="2019" name="Int. J. Syst. Evol. Microbiol.">
        <title>The Global Catalogue of Microorganisms (GCM) 10K type strain sequencing project: providing services to taxonomists for standard genome sequencing and annotation.</title>
        <authorList>
            <consortium name="The Broad Institute Genomics Platform"/>
            <consortium name="The Broad Institute Genome Sequencing Center for Infectious Disease"/>
            <person name="Wu L."/>
            <person name="Ma J."/>
        </authorList>
    </citation>
    <scope>NUCLEOTIDE SEQUENCE [LARGE SCALE GENOMIC DNA]</scope>
    <source>
        <strain evidence="5">CGMCC 4.7319</strain>
    </source>
</reference>
<feature type="region of interest" description="Disordered" evidence="1">
    <location>
        <begin position="27"/>
        <end position="61"/>
    </location>
</feature>
<evidence type="ECO:0000256" key="3">
    <source>
        <dbReference type="SAM" id="SignalP"/>
    </source>
</evidence>
<evidence type="ECO:0000256" key="1">
    <source>
        <dbReference type="SAM" id="MobiDB-lite"/>
    </source>
</evidence>
<keyword evidence="2" id="KW-0472">Membrane</keyword>
<keyword evidence="2" id="KW-0812">Transmembrane</keyword>
<feature type="transmembrane region" description="Helical" evidence="2">
    <location>
        <begin position="65"/>
        <end position="86"/>
    </location>
</feature>
<keyword evidence="2" id="KW-1133">Transmembrane helix</keyword>
<evidence type="ECO:0008006" key="6">
    <source>
        <dbReference type="Google" id="ProtNLM"/>
    </source>
</evidence>
<evidence type="ECO:0000256" key="2">
    <source>
        <dbReference type="SAM" id="Phobius"/>
    </source>
</evidence>
<organism evidence="4 5">
    <name type="scientific">Lentzea pudingi</name>
    <dbReference type="NCBI Taxonomy" id="1789439"/>
    <lineage>
        <taxon>Bacteria</taxon>
        <taxon>Bacillati</taxon>
        <taxon>Actinomycetota</taxon>
        <taxon>Actinomycetes</taxon>
        <taxon>Pseudonocardiales</taxon>
        <taxon>Pseudonocardiaceae</taxon>
        <taxon>Lentzea</taxon>
    </lineage>
</organism>
<protein>
    <recommendedName>
        <fullName evidence="6">Gram-positive cocci surface proteins LPxTG domain-containing protein</fullName>
    </recommendedName>
</protein>
<gene>
    <name evidence="4" type="ORF">GCM10011609_67510</name>
</gene>
<keyword evidence="5" id="KW-1185">Reference proteome</keyword>
<feature type="chain" id="PRO_5045401221" description="Gram-positive cocci surface proteins LPxTG domain-containing protein" evidence="3">
    <location>
        <begin position="26"/>
        <end position="92"/>
    </location>
</feature>
<dbReference type="Proteomes" id="UP000597656">
    <property type="component" value="Unassembled WGS sequence"/>
</dbReference>
<comment type="caution">
    <text evidence="4">The sequence shown here is derived from an EMBL/GenBank/DDBJ whole genome shotgun (WGS) entry which is preliminary data.</text>
</comment>
<keyword evidence="3" id="KW-0732">Signal</keyword>
<name>A0ABQ2IPJ0_9PSEU</name>
<evidence type="ECO:0000313" key="5">
    <source>
        <dbReference type="Proteomes" id="UP000597656"/>
    </source>
</evidence>
<dbReference type="EMBL" id="BMNC01000013">
    <property type="protein sequence ID" value="GGN17146.1"/>
    <property type="molecule type" value="Genomic_DNA"/>
</dbReference>
<evidence type="ECO:0000313" key="4">
    <source>
        <dbReference type="EMBL" id="GGN17146.1"/>
    </source>
</evidence>
<accession>A0ABQ2IPJ0</accession>